<proteinExistence type="predicted"/>
<gene>
    <name evidence="3" type="ORF">J3R73_002507</name>
</gene>
<sequence>MNSIYRMAAIYLIASAGLAASSSLSARADDNTASEIKLLKAQLNKLERKVDREAKASREIAARDARKAGSPAAAQAANQGATQARAASPNCLPGSFCYRGLTITPGGFFALEGFNRGRSLESDVASPWNSIPFGNNKIGHTEETRLSARQSRLSLLAQGQIDPATTLSGYGEFDFLGAAQTANSNESNSYNPRIRHLYAAWDQSDWGLHVLAGQTWSLTTLSPGMVPRQEQIPLTIDAQYVPGFTWARQAQIRVVKNFGPDLAVGFSAENAQTTFSGTAPAGAGVVATSLNGCGGSSSVNPSGASNFNACNAQSTNRVPDFVGKVSYDPVIDGRKLHFEAYGLLRDFYDRTDGVAGTGGNHDVFGGGVGFGVTAEVLPKLVDVQFSGLTGSGIGRYGTSGLPDVTYNANTGALMPISETQLLAGLIVHPLPTLDVYAYAGEEIARAKFTPGSASGFGFGNPASINSGCFDELSTATCVGNTKSVAQATIGLWDTLYKGNFGMMRAGLQYSFTERTGFAGVGGTPKADDNIVMTSLRYYPF</sequence>
<accession>A0ABU0FF95</accession>
<evidence type="ECO:0000256" key="2">
    <source>
        <dbReference type="SAM" id="SignalP"/>
    </source>
</evidence>
<protein>
    <recommendedName>
        <fullName evidence="5">Porin</fullName>
    </recommendedName>
</protein>
<evidence type="ECO:0008006" key="5">
    <source>
        <dbReference type="Google" id="ProtNLM"/>
    </source>
</evidence>
<evidence type="ECO:0000313" key="3">
    <source>
        <dbReference type="EMBL" id="MDQ0392715.1"/>
    </source>
</evidence>
<comment type="caution">
    <text evidence="3">The sequence shown here is derived from an EMBL/GenBank/DDBJ whole genome shotgun (WGS) entry which is preliminary data.</text>
</comment>
<keyword evidence="4" id="KW-1185">Reference proteome</keyword>
<dbReference type="RefSeq" id="WP_307427010.1">
    <property type="nucleotide sequence ID" value="NZ_JAUSVK010000001.1"/>
</dbReference>
<evidence type="ECO:0000256" key="1">
    <source>
        <dbReference type="SAM" id="MobiDB-lite"/>
    </source>
</evidence>
<reference evidence="3 4" key="1">
    <citation type="submission" date="2023-07" db="EMBL/GenBank/DDBJ databases">
        <title>Genomic Encyclopedia of Type Strains, Phase IV (KMG-IV): sequencing the most valuable type-strain genomes for metagenomic binning, comparative biology and taxonomic classification.</title>
        <authorList>
            <person name="Goeker M."/>
        </authorList>
    </citation>
    <scope>NUCLEOTIDE SEQUENCE [LARGE SCALE GENOMIC DNA]</scope>
    <source>
        <strain evidence="3 4">DSM 5896</strain>
    </source>
</reference>
<feature type="signal peptide" evidence="2">
    <location>
        <begin position="1"/>
        <end position="28"/>
    </location>
</feature>
<name>A0ABU0FF95_9HYPH</name>
<feature type="chain" id="PRO_5047021539" description="Porin" evidence="2">
    <location>
        <begin position="29"/>
        <end position="540"/>
    </location>
</feature>
<feature type="region of interest" description="Disordered" evidence="1">
    <location>
        <begin position="62"/>
        <end position="86"/>
    </location>
</feature>
<keyword evidence="2" id="KW-0732">Signal</keyword>
<organism evidence="3 4">
    <name type="scientific">Labrys monachus</name>
    <dbReference type="NCBI Taxonomy" id="217067"/>
    <lineage>
        <taxon>Bacteria</taxon>
        <taxon>Pseudomonadati</taxon>
        <taxon>Pseudomonadota</taxon>
        <taxon>Alphaproteobacteria</taxon>
        <taxon>Hyphomicrobiales</taxon>
        <taxon>Xanthobacteraceae</taxon>
        <taxon>Labrys</taxon>
    </lineage>
</organism>
<dbReference type="EMBL" id="JAUSVK010000001">
    <property type="protein sequence ID" value="MDQ0392715.1"/>
    <property type="molecule type" value="Genomic_DNA"/>
</dbReference>
<dbReference type="Proteomes" id="UP001237448">
    <property type="component" value="Unassembled WGS sequence"/>
</dbReference>
<feature type="compositionally biased region" description="Low complexity" evidence="1">
    <location>
        <begin position="68"/>
        <end position="86"/>
    </location>
</feature>
<evidence type="ECO:0000313" key="4">
    <source>
        <dbReference type="Proteomes" id="UP001237448"/>
    </source>
</evidence>